<dbReference type="Proteomes" id="UP000256328">
    <property type="component" value="Unassembled WGS sequence"/>
</dbReference>
<sequence length="361" mass="36553">MSRVSLLLLATAARAIYAQNCDAYSNLVKTQSDIDALAGCSAVSGYIGIELAFQGKFYLAGVASIGSINAGNAGASHSTPTQGTPRITSFSMPDLETAKSITFSGVPYLDAFSMPKLKSTDFMELGNMGAVTALSFPALEKLGGNTILSGPLDTIDFSSLTSATSIWIESTGNLDCAALGAQLASISWPSGDGYGLDCVSALNAYHSANTAFAQLFPQSAGVVHATSSAAATSQSSTQQATTTEIPSPTSSPIPAATETTTSISTTASQESASTTTTTSTTASPGSTTTTVLTSTHNTTATSIPSTTEATTSSRVSSLTSSSRASSTSSVPTLVSSGAWRSKVSPWQAMIGLSASAILGLF</sequence>
<gene>
    <name evidence="3" type="ORF">BP5796_07714</name>
</gene>
<keyword evidence="2" id="KW-0732">Signal</keyword>
<feature type="region of interest" description="Disordered" evidence="1">
    <location>
        <begin position="229"/>
        <end position="336"/>
    </location>
</feature>
<feature type="signal peptide" evidence="2">
    <location>
        <begin position="1"/>
        <end position="18"/>
    </location>
</feature>
<evidence type="ECO:0000256" key="2">
    <source>
        <dbReference type="SAM" id="SignalP"/>
    </source>
</evidence>
<keyword evidence="4" id="KW-1185">Reference proteome</keyword>
<dbReference type="OrthoDB" id="536881at2759"/>
<comment type="caution">
    <text evidence="3">The sequence shown here is derived from an EMBL/GenBank/DDBJ whole genome shotgun (WGS) entry which is preliminary data.</text>
</comment>
<evidence type="ECO:0000256" key="1">
    <source>
        <dbReference type="SAM" id="MobiDB-lite"/>
    </source>
</evidence>
<accession>A0A3D8RCH8</accession>
<dbReference type="EMBL" id="PDLN01000011">
    <property type="protein sequence ID" value="RDW71680.1"/>
    <property type="molecule type" value="Genomic_DNA"/>
</dbReference>
<protein>
    <submittedName>
        <fullName evidence="3">Uncharacterized protein</fullName>
    </submittedName>
</protein>
<name>A0A3D8RCH8_9HELO</name>
<reference evidence="3 4" key="1">
    <citation type="journal article" date="2018" name="IMA Fungus">
        <title>IMA Genome-F 9: Draft genome sequence of Annulohypoxylon stygium, Aspergillus mulundensis, Berkeleyomyces basicola (syn. Thielaviopsis basicola), Ceratocystis smalleyi, two Cercospora beticola strains, Coleophoma cylindrospora, Fusarium fracticaudum, Phialophora cf. hyalina, and Morchella septimelata.</title>
        <authorList>
            <person name="Wingfield B.D."/>
            <person name="Bills G.F."/>
            <person name="Dong Y."/>
            <person name="Huang W."/>
            <person name="Nel W.J."/>
            <person name="Swalarsk-Parry B.S."/>
            <person name="Vaghefi N."/>
            <person name="Wilken P.M."/>
            <person name="An Z."/>
            <person name="de Beer Z.W."/>
            <person name="De Vos L."/>
            <person name="Chen L."/>
            <person name="Duong T.A."/>
            <person name="Gao Y."/>
            <person name="Hammerbacher A."/>
            <person name="Kikkert J.R."/>
            <person name="Li Y."/>
            <person name="Li H."/>
            <person name="Li K."/>
            <person name="Li Q."/>
            <person name="Liu X."/>
            <person name="Ma X."/>
            <person name="Naidoo K."/>
            <person name="Pethybridge S.J."/>
            <person name="Sun J."/>
            <person name="Steenkamp E.T."/>
            <person name="van der Nest M.A."/>
            <person name="van Wyk S."/>
            <person name="Wingfield M.J."/>
            <person name="Xiong C."/>
            <person name="Yue Q."/>
            <person name="Zhang X."/>
        </authorList>
    </citation>
    <scope>NUCLEOTIDE SEQUENCE [LARGE SCALE GENOMIC DNA]</scope>
    <source>
        <strain evidence="3 4">BP5796</strain>
    </source>
</reference>
<feature type="chain" id="PRO_5017723586" evidence="2">
    <location>
        <begin position="19"/>
        <end position="361"/>
    </location>
</feature>
<evidence type="ECO:0000313" key="3">
    <source>
        <dbReference type="EMBL" id="RDW71680.1"/>
    </source>
</evidence>
<organism evidence="3 4">
    <name type="scientific">Coleophoma crateriformis</name>
    <dbReference type="NCBI Taxonomy" id="565419"/>
    <lineage>
        <taxon>Eukaryota</taxon>
        <taxon>Fungi</taxon>
        <taxon>Dikarya</taxon>
        <taxon>Ascomycota</taxon>
        <taxon>Pezizomycotina</taxon>
        <taxon>Leotiomycetes</taxon>
        <taxon>Helotiales</taxon>
        <taxon>Dermateaceae</taxon>
        <taxon>Coleophoma</taxon>
    </lineage>
</organism>
<evidence type="ECO:0000313" key="4">
    <source>
        <dbReference type="Proteomes" id="UP000256328"/>
    </source>
</evidence>
<dbReference type="AlphaFoldDB" id="A0A3D8RCH8"/>
<proteinExistence type="predicted"/>